<dbReference type="Gene3D" id="2.60.40.3700">
    <property type="match status" value="1"/>
</dbReference>
<protein>
    <submittedName>
        <fullName evidence="2">Uncharacterized protein</fullName>
    </submittedName>
</protein>
<dbReference type="EMBL" id="LT629766">
    <property type="protein sequence ID" value="SDS25323.1"/>
    <property type="molecule type" value="Genomic_DNA"/>
</dbReference>
<proteinExistence type="predicted"/>
<dbReference type="Pfam" id="PF21172">
    <property type="entry name" value="CueP"/>
    <property type="match status" value="1"/>
</dbReference>
<keyword evidence="3" id="KW-1185">Reference proteome</keyword>
<evidence type="ECO:0000313" key="3">
    <source>
        <dbReference type="Proteomes" id="UP000199597"/>
    </source>
</evidence>
<evidence type="ECO:0000313" key="2">
    <source>
        <dbReference type="EMBL" id="SDS25323.1"/>
    </source>
</evidence>
<dbReference type="Proteomes" id="UP000199597">
    <property type="component" value="Chromosome I"/>
</dbReference>
<name>A0A1H1QPR0_9MICO</name>
<feature type="region of interest" description="Disordered" evidence="1">
    <location>
        <begin position="40"/>
        <end position="59"/>
    </location>
</feature>
<accession>A0A1H1QPR0</accession>
<organism evidence="2 3">
    <name type="scientific">Brevibacterium siliguriense</name>
    <dbReference type="NCBI Taxonomy" id="1136497"/>
    <lineage>
        <taxon>Bacteria</taxon>
        <taxon>Bacillati</taxon>
        <taxon>Actinomycetota</taxon>
        <taxon>Actinomycetes</taxon>
        <taxon>Micrococcales</taxon>
        <taxon>Brevibacteriaceae</taxon>
        <taxon>Brevibacterium</taxon>
    </lineage>
</organism>
<reference evidence="3" key="1">
    <citation type="submission" date="2016-10" db="EMBL/GenBank/DDBJ databases">
        <authorList>
            <person name="Varghese N."/>
            <person name="Submissions S."/>
        </authorList>
    </citation>
    <scope>NUCLEOTIDE SEQUENCE [LARGE SCALE GENOMIC DNA]</scope>
    <source>
        <strain evidence="3">DSM 23676</strain>
    </source>
</reference>
<evidence type="ECO:0000256" key="1">
    <source>
        <dbReference type="SAM" id="MobiDB-lite"/>
    </source>
</evidence>
<dbReference type="STRING" id="1136497.SAMN04489752_1308"/>
<sequence>MAKTALVLRTRSDMEIYMKTTKFALGAAALALTLSGCSAPGPGSGPSADSEESAAAQPGSAEALLADLDLGDEDVTEVIDRLDRLPVEERPADLMASVQPDELVLTDGQREATMALPEGRSYVSIAPFVDATHDCFYHSLTTCLGEMSGEDVDVVITDSATGETVVDESTTTFDNGFVGFWVPSDVTGTIEVTAAGKTGATEFSTRSDGPTCVTDLKLK</sequence>
<dbReference type="AlphaFoldDB" id="A0A1H1QPR0"/>
<gene>
    <name evidence="2" type="ORF">SAMN04489752_1308</name>
</gene>
<dbReference type="NCBIfam" id="NF038094">
    <property type="entry name" value="CueP_fam"/>
    <property type="match status" value="1"/>
</dbReference>
<dbReference type="InterPro" id="IPR047808">
    <property type="entry name" value="CueP-like"/>
</dbReference>